<dbReference type="Pfam" id="PF09603">
    <property type="entry name" value="Fib_succ_major"/>
    <property type="match status" value="1"/>
</dbReference>
<feature type="compositionally biased region" description="Basic and acidic residues" evidence="1">
    <location>
        <begin position="1"/>
        <end position="17"/>
    </location>
</feature>
<protein>
    <submittedName>
        <fullName evidence="3">Major paralogous domain-containing protein</fullName>
    </submittedName>
</protein>
<feature type="region of interest" description="Disordered" evidence="1">
    <location>
        <begin position="1"/>
        <end position="22"/>
    </location>
</feature>
<proteinExistence type="predicted"/>
<evidence type="ECO:0000256" key="1">
    <source>
        <dbReference type="SAM" id="MobiDB-lite"/>
    </source>
</evidence>
<evidence type="ECO:0000313" key="4">
    <source>
        <dbReference type="Proteomes" id="UP000190449"/>
    </source>
</evidence>
<dbReference type="EMBL" id="FUWU01000016">
    <property type="protein sequence ID" value="SJZ63211.1"/>
    <property type="molecule type" value="Genomic_DNA"/>
</dbReference>
<evidence type="ECO:0000259" key="2">
    <source>
        <dbReference type="Pfam" id="PF09603"/>
    </source>
</evidence>
<gene>
    <name evidence="3" type="ORF">SAMN02745108_01167</name>
</gene>
<accession>A0A1T4M8H8</accession>
<evidence type="ECO:0000313" key="3">
    <source>
        <dbReference type="EMBL" id="SJZ63211.1"/>
    </source>
</evidence>
<dbReference type="RefSeq" id="WP_233134258.1">
    <property type="nucleotide sequence ID" value="NZ_FUWU01000016.1"/>
</dbReference>
<name>A0A1T4M8H8_9BACT</name>
<feature type="domain" description="Fibrobacter succinogenes major paralogous" evidence="2">
    <location>
        <begin position="50"/>
        <end position="181"/>
    </location>
</feature>
<organism evidence="3 4">
    <name type="scientific">Fibrobacter intestinalis</name>
    <dbReference type="NCBI Taxonomy" id="28122"/>
    <lineage>
        <taxon>Bacteria</taxon>
        <taxon>Pseudomonadati</taxon>
        <taxon>Fibrobacterota</taxon>
        <taxon>Fibrobacteria</taxon>
        <taxon>Fibrobacterales</taxon>
        <taxon>Fibrobacteraceae</taxon>
        <taxon>Fibrobacter</taxon>
    </lineage>
</organism>
<dbReference type="STRING" id="28122.SAMN02745108_01167"/>
<dbReference type="InterPro" id="IPR011871">
    <property type="entry name" value="Fib_succ_major"/>
</dbReference>
<dbReference type="AlphaFoldDB" id="A0A1T4M8H8"/>
<dbReference type="NCBIfam" id="TIGR02145">
    <property type="entry name" value="Fib_succ_major"/>
    <property type="match status" value="1"/>
</dbReference>
<reference evidence="3 4" key="1">
    <citation type="submission" date="2017-02" db="EMBL/GenBank/DDBJ databases">
        <authorList>
            <person name="Peterson S.W."/>
        </authorList>
    </citation>
    <scope>NUCLEOTIDE SEQUENCE [LARGE SCALE GENOMIC DNA]</scope>
    <source>
        <strain evidence="3 4">ATCC 43854</strain>
    </source>
</reference>
<sequence>MMQKFQTKEEIKNEKPHTTIHRSRRRFRLRRKWLKRHVHRPRDGQTYKTVQIGNQTWMAENLNYETANSYCYEDKPANCHKYGRLYTWAAAMQACPDGWHLPSDAEWETLITAVGGEDVAGLKLKSTSGWYNDGNGTDEYGFSVLPAGYRNGDGDYLNAGKDATFWSSTEYRSYIAYSWNFCSDDETVSSGFLFVASGTPVCEV</sequence>
<dbReference type="Proteomes" id="UP000190449">
    <property type="component" value="Unassembled WGS sequence"/>
</dbReference>